<dbReference type="Pfam" id="PF13524">
    <property type="entry name" value="Glyco_trans_1_2"/>
    <property type="match status" value="1"/>
</dbReference>
<reference evidence="2 3" key="1">
    <citation type="submission" date="2018-01" db="EMBL/GenBank/DDBJ databases">
        <title>Bacillales members from the olive rhizosphere are effective biological control agents against Verticillium dahliae.</title>
        <authorList>
            <person name="Gomez-Lama C."/>
            <person name="Legarda G."/>
            <person name="Ruano-Rosa D."/>
            <person name="Pizarro-Tobias P."/>
            <person name="Valverde-Corredor A."/>
            <person name="Niqui J.L."/>
            <person name="Trivino J.C."/>
            <person name="Roca A."/>
            <person name="Mercado-Blanco J."/>
        </authorList>
    </citation>
    <scope>NUCLEOTIDE SEQUENCE [LARGE SCALE GENOMIC DNA]</scope>
    <source>
        <strain evidence="2 3">PIC167</strain>
    </source>
</reference>
<dbReference type="AlphaFoldDB" id="A0A4U2Q1C2"/>
<dbReference type="Proteomes" id="UP000308114">
    <property type="component" value="Unassembled WGS sequence"/>
</dbReference>
<organism evidence="2 3">
    <name type="scientific">Paenibacillus terrae</name>
    <dbReference type="NCBI Taxonomy" id="159743"/>
    <lineage>
        <taxon>Bacteria</taxon>
        <taxon>Bacillati</taxon>
        <taxon>Bacillota</taxon>
        <taxon>Bacilli</taxon>
        <taxon>Bacillales</taxon>
        <taxon>Paenibacillaceae</taxon>
        <taxon>Paenibacillus</taxon>
    </lineage>
</organism>
<accession>A0A4U2Q1C2</accession>
<feature type="domain" description="Spore protein YkvP/CgeB glycosyl transferase-like" evidence="1">
    <location>
        <begin position="230"/>
        <end position="349"/>
    </location>
</feature>
<evidence type="ECO:0000313" key="2">
    <source>
        <dbReference type="EMBL" id="TKH45923.1"/>
    </source>
</evidence>
<evidence type="ECO:0000259" key="1">
    <source>
        <dbReference type="Pfam" id="PF13524"/>
    </source>
</evidence>
<sequence>MSRKTKIRKNVPPYVRLDLRSRKMLVQSLLRTMAKKKQMGKMPANPLLVPKDPKTAIMPSHASILLMSALSYSSHWKIEQLTVDHLRESTKEVIQLKPPLHASGVLSHCKPDLLLVLGSDLLLAEDLDFIRSLPFKKAIWLADSTGSSEILRQTALSFDCVFTQQSSHIPFYLHGGCRTVQFLPFPADPTEWYPLTVPEEYRSEVVIFGDTSQKTPALIPVIDSWRENKKVIVCGKGWDCFDDYQVLPDESPWPLYLNGANLVLHLSPSLNRILEAASCGACQISVDDPCLYQWTNPDEDILLFHTPEELGEKLNSLRCYPEQRRRLSTQALAGSRFRYSYRQVVLELLRITFENY</sequence>
<dbReference type="RefSeq" id="WP_137060848.1">
    <property type="nucleotide sequence ID" value="NZ_PNXQ01000005.1"/>
</dbReference>
<gene>
    <name evidence="2" type="ORF">C1I60_05645</name>
</gene>
<comment type="caution">
    <text evidence="2">The sequence shown here is derived from an EMBL/GenBank/DDBJ whole genome shotgun (WGS) entry which is preliminary data.</text>
</comment>
<name>A0A4U2Q1C2_9BACL</name>
<evidence type="ECO:0000313" key="3">
    <source>
        <dbReference type="Proteomes" id="UP000308114"/>
    </source>
</evidence>
<protein>
    <recommendedName>
        <fullName evidence="1">Spore protein YkvP/CgeB glycosyl transferase-like domain-containing protein</fullName>
    </recommendedName>
</protein>
<dbReference type="Gene3D" id="3.40.50.2000">
    <property type="entry name" value="Glycogen Phosphorylase B"/>
    <property type="match status" value="1"/>
</dbReference>
<dbReference type="EMBL" id="PNXQ01000005">
    <property type="protein sequence ID" value="TKH45923.1"/>
    <property type="molecule type" value="Genomic_DNA"/>
</dbReference>
<dbReference type="SUPFAM" id="SSF53756">
    <property type="entry name" value="UDP-Glycosyltransferase/glycogen phosphorylase"/>
    <property type="match status" value="1"/>
</dbReference>
<dbReference type="InterPro" id="IPR055259">
    <property type="entry name" value="YkvP/CgeB_Glyco_trans-like"/>
</dbReference>
<proteinExistence type="predicted"/>